<feature type="non-terminal residue" evidence="2">
    <location>
        <position position="1"/>
    </location>
</feature>
<feature type="transmembrane region" description="Helical" evidence="1">
    <location>
        <begin position="54"/>
        <end position="74"/>
    </location>
</feature>
<name>A0A2T5JEE9_9SPHI</name>
<feature type="transmembrane region" description="Helical" evidence="1">
    <location>
        <begin position="30"/>
        <end position="48"/>
    </location>
</feature>
<dbReference type="RefSeq" id="WP_170113505.1">
    <property type="nucleotide sequence ID" value="NZ_QAOQ01000001.1"/>
</dbReference>
<gene>
    <name evidence="2" type="ORF">C8P68_1011</name>
</gene>
<evidence type="ECO:0000313" key="2">
    <source>
        <dbReference type="EMBL" id="PTR00774.1"/>
    </source>
</evidence>
<evidence type="ECO:0000256" key="1">
    <source>
        <dbReference type="SAM" id="Phobius"/>
    </source>
</evidence>
<comment type="caution">
    <text evidence="2">The sequence shown here is derived from an EMBL/GenBank/DDBJ whole genome shotgun (WGS) entry which is preliminary data.</text>
</comment>
<proteinExistence type="predicted"/>
<dbReference type="Proteomes" id="UP000244168">
    <property type="component" value="Unassembled WGS sequence"/>
</dbReference>
<keyword evidence="1" id="KW-0812">Transmembrane</keyword>
<accession>A0A2T5JEE9</accession>
<protein>
    <submittedName>
        <fullName evidence="2">Uncharacterized protein</fullName>
    </submittedName>
</protein>
<keyword evidence="3" id="KW-1185">Reference proteome</keyword>
<reference evidence="2 3" key="1">
    <citation type="submission" date="2018-04" db="EMBL/GenBank/DDBJ databases">
        <title>Genomic Encyclopedia of Archaeal and Bacterial Type Strains, Phase II (KMG-II): from individual species to whole genera.</title>
        <authorList>
            <person name="Goeker M."/>
        </authorList>
    </citation>
    <scope>NUCLEOTIDE SEQUENCE [LARGE SCALE GENOMIC DNA]</scope>
    <source>
        <strain evidence="2 3">DSM 26809</strain>
    </source>
</reference>
<feature type="transmembrane region" description="Helical" evidence="1">
    <location>
        <begin position="86"/>
        <end position="109"/>
    </location>
</feature>
<sequence length="305" mass="35172">WSVSSEIRWSLSRGIGGQFAPKSGGQYQRILQIIATICILALIGYFRLQNAEVFIYAVFVLAISFMGFVLSFIIKSSTNRYIKFLLNILVTCIIIVTCAVIIGFGIFIFTDSNLLLKKIFKVDQTDTSQIRPFSTKLHSLLCKVEFNSSLCDVLTYELGEDSCEHVKYRNLLQAGECGKNDIRYYWRPIEKSRIKEELYPYLKSVKLFSSIWNDGYVTYFFQDNKLTRISIRFVPKTDEFDHLFIKSLIDNTPIKEAAFISEEVDNIHYVVGSSFQDGHIIELFASNDQGYSSCIHDWWHSLKNQ</sequence>
<keyword evidence="1" id="KW-0472">Membrane</keyword>
<keyword evidence="1" id="KW-1133">Transmembrane helix</keyword>
<dbReference type="AlphaFoldDB" id="A0A2T5JEE9"/>
<evidence type="ECO:0000313" key="3">
    <source>
        <dbReference type="Proteomes" id="UP000244168"/>
    </source>
</evidence>
<organism evidence="2 3">
    <name type="scientific">Mucilaginibacter yixingensis</name>
    <dbReference type="NCBI Taxonomy" id="1295612"/>
    <lineage>
        <taxon>Bacteria</taxon>
        <taxon>Pseudomonadati</taxon>
        <taxon>Bacteroidota</taxon>
        <taxon>Sphingobacteriia</taxon>
        <taxon>Sphingobacteriales</taxon>
        <taxon>Sphingobacteriaceae</taxon>
        <taxon>Mucilaginibacter</taxon>
    </lineage>
</organism>
<dbReference type="EMBL" id="QAOQ01000001">
    <property type="protein sequence ID" value="PTR00774.1"/>
    <property type="molecule type" value="Genomic_DNA"/>
</dbReference>